<evidence type="ECO:0000313" key="3">
    <source>
        <dbReference type="Proteomes" id="UP001063166"/>
    </source>
</evidence>
<accession>A0A9P3Q2U7</accession>
<comment type="caution">
    <text evidence="2">The sequence shown here is derived from an EMBL/GenBank/DDBJ whole genome shotgun (WGS) entry which is preliminary data.</text>
</comment>
<sequence>MGGWGLESESKVPGNGTGSNEKLSSLQEWGGGSGGQGECAGYWLLGPALEPQPAATARGDDIGVGVGKHGWRRGARLGNAARGVRLTSGRGWEWWQLELGSGN</sequence>
<dbReference type="EMBL" id="BRPK01000025">
    <property type="protein sequence ID" value="GLB45661.1"/>
    <property type="molecule type" value="Genomic_DNA"/>
</dbReference>
<feature type="region of interest" description="Disordered" evidence="1">
    <location>
        <begin position="1"/>
        <end position="34"/>
    </location>
</feature>
<evidence type="ECO:0000256" key="1">
    <source>
        <dbReference type="SAM" id="MobiDB-lite"/>
    </source>
</evidence>
<reference evidence="2" key="1">
    <citation type="submission" date="2022-07" db="EMBL/GenBank/DDBJ databases">
        <title>The genome of Lyophyllum shimeji provides insight into the initial evolution of ectomycorrhizal fungal genome.</title>
        <authorList>
            <person name="Kobayashi Y."/>
            <person name="Shibata T."/>
            <person name="Hirakawa H."/>
            <person name="Shigenobu S."/>
            <person name="Nishiyama T."/>
            <person name="Yamada A."/>
            <person name="Hasebe M."/>
            <person name="Kawaguchi M."/>
        </authorList>
    </citation>
    <scope>NUCLEOTIDE SEQUENCE</scope>
    <source>
        <strain evidence="2">AT787</strain>
    </source>
</reference>
<dbReference type="AlphaFoldDB" id="A0A9P3Q2U7"/>
<evidence type="ECO:0000313" key="2">
    <source>
        <dbReference type="EMBL" id="GLB45661.1"/>
    </source>
</evidence>
<proteinExistence type="predicted"/>
<organism evidence="2 3">
    <name type="scientific">Lyophyllum shimeji</name>
    <name type="common">Hon-shimeji</name>
    <name type="synonym">Tricholoma shimeji</name>
    <dbReference type="NCBI Taxonomy" id="47721"/>
    <lineage>
        <taxon>Eukaryota</taxon>
        <taxon>Fungi</taxon>
        <taxon>Dikarya</taxon>
        <taxon>Basidiomycota</taxon>
        <taxon>Agaricomycotina</taxon>
        <taxon>Agaricomycetes</taxon>
        <taxon>Agaricomycetidae</taxon>
        <taxon>Agaricales</taxon>
        <taxon>Tricholomatineae</taxon>
        <taxon>Lyophyllaceae</taxon>
        <taxon>Lyophyllum</taxon>
    </lineage>
</organism>
<name>A0A9P3Q2U7_LYOSH</name>
<keyword evidence="3" id="KW-1185">Reference proteome</keyword>
<dbReference type="Proteomes" id="UP001063166">
    <property type="component" value="Unassembled WGS sequence"/>
</dbReference>
<gene>
    <name evidence="2" type="ORF">LshimejAT787_2500530</name>
</gene>
<protein>
    <submittedName>
        <fullName evidence="2">Uncharacterized protein</fullName>
    </submittedName>
</protein>